<dbReference type="InterPro" id="IPR050916">
    <property type="entry name" value="SCAN-C2H2_zinc_finger"/>
</dbReference>
<dbReference type="PANTHER" id="PTHR45935">
    <property type="entry name" value="PROTEIN ZBED8-RELATED"/>
    <property type="match status" value="1"/>
</dbReference>
<reference evidence="4 5" key="1">
    <citation type="journal article" date="2024" name="Proc. Natl. Acad. Sci. U.S.A.">
        <title>The genetic regulatory architecture and epigenomic basis for age-related changes in rattlesnake venom.</title>
        <authorList>
            <person name="Hogan M.P."/>
            <person name="Holding M.L."/>
            <person name="Nystrom G.S."/>
            <person name="Colston T.J."/>
            <person name="Bartlett D.A."/>
            <person name="Mason A.J."/>
            <person name="Ellsworth S.A."/>
            <person name="Rautsaw R.M."/>
            <person name="Lawrence K.C."/>
            <person name="Strickland J.L."/>
            <person name="He B."/>
            <person name="Fraser P."/>
            <person name="Margres M.J."/>
            <person name="Gilbert D.M."/>
            <person name="Gibbs H.L."/>
            <person name="Parkinson C.L."/>
            <person name="Rokyta D.R."/>
        </authorList>
    </citation>
    <scope>NUCLEOTIDE SEQUENCE [LARGE SCALE GENOMIC DNA]</scope>
    <source>
        <strain evidence="4">DRR0105</strain>
    </source>
</reference>
<dbReference type="EMBL" id="JAOTOJ010000002">
    <property type="protein sequence ID" value="KAK9405596.1"/>
    <property type="molecule type" value="Genomic_DNA"/>
</dbReference>
<dbReference type="Gene3D" id="1.10.4020.10">
    <property type="entry name" value="DNA breaking-rejoining enzymes"/>
    <property type="match status" value="1"/>
</dbReference>
<evidence type="ECO:0000256" key="2">
    <source>
        <dbReference type="SAM" id="MobiDB-lite"/>
    </source>
</evidence>
<evidence type="ECO:0000256" key="1">
    <source>
        <dbReference type="ARBA" id="ARBA00023242"/>
    </source>
</evidence>
<dbReference type="AlphaFoldDB" id="A0AAW1BUS0"/>
<dbReference type="InterPro" id="IPR003309">
    <property type="entry name" value="SCAN_dom"/>
</dbReference>
<dbReference type="Proteomes" id="UP001474421">
    <property type="component" value="Unassembled WGS sequence"/>
</dbReference>
<dbReference type="PANTHER" id="PTHR45935:SF15">
    <property type="entry name" value="SCAN BOX DOMAIN-CONTAINING PROTEIN"/>
    <property type="match status" value="1"/>
</dbReference>
<proteinExistence type="predicted"/>
<feature type="domain" description="SCAN box" evidence="3">
    <location>
        <begin position="186"/>
        <end position="268"/>
    </location>
</feature>
<dbReference type="SUPFAM" id="SSF47353">
    <property type="entry name" value="Retrovirus capsid dimerization domain-like"/>
    <property type="match status" value="1"/>
</dbReference>
<dbReference type="PROSITE" id="PS50804">
    <property type="entry name" value="SCAN_BOX"/>
    <property type="match status" value="1"/>
</dbReference>
<evidence type="ECO:0000313" key="5">
    <source>
        <dbReference type="Proteomes" id="UP001474421"/>
    </source>
</evidence>
<dbReference type="FunFam" id="1.10.4020.10:FF:000001">
    <property type="entry name" value="zinc finger protein 263 isoform X1"/>
    <property type="match status" value="1"/>
</dbReference>
<gene>
    <name evidence="4" type="ORF">NXF25_004370</name>
</gene>
<organism evidence="4 5">
    <name type="scientific">Crotalus adamanteus</name>
    <name type="common">Eastern diamondback rattlesnake</name>
    <dbReference type="NCBI Taxonomy" id="8729"/>
    <lineage>
        <taxon>Eukaryota</taxon>
        <taxon>Metazoa</taxon>
        <taxon>Chordata</taxon>
        <taxon>Craniata</taxon>
        <taxon>Vertebrata</taxon>
        <taxon>Euteleostomi</taxon>
        <taxon>Lepidosauria</taxon>
        <taxon>Squamata</taxon>
        <taxon>Bifurcata</taxon>
        <taxon>Unidentata</taxon>
        <taxon>Episquamata</taxon>
        <taxon>Toxicofera</taxon>
        <taxon>Serpentes</taxon>
        <taxon>Colubroidea</taxon>
        <taxon>Viperidae</taxon>
        <taxon>Crotalinae</taxon>
        <taxon>Crotalus</taxon>
    </lineage>
</organism>
<dbReference type="Pfam" id="PF02023">
    <property type="entry name" value="SCAN"/>
    <property type="match status" value="1"/>
</dbReference>
<protein>
    <submittedName>
        <fullName evidence="4">Zinc finger protein</fullName>
    </submittedName>
</protein>
<dbReference type="SMART" id="SM00431">
    <property type="entry name" value="SCAN"/>
    <property type="match status" value="1"/>
</dbReference>
<accession>A0AAW1BUS0</accession>
<keyword evidence="5" id="KW-1185">Reference proteome</keyword>
<dbReference type="InterPro" id="IPR038269">
    <property type="entry name" value="SCAN_sf"/>
</dbReference>
<sequence>MRPKQTWDKMAAKEGTQSSFGLRFHAELEQGMHQRIKMEEEEPASSSTSGEGLEEAPHLLQPGSIREFLQRPPGDQEAGDGLLQRWEAQWQDFLKKLEYPHSEWETPQLLDEPTPWDNTKAFLASFEQVAQACQWPREDWMARLLPALSGEAEQIFSNLDTRDRVDYDKVKAAILRGDAIARERQRQNFRRFCYQEAEGPRGVYCQLQKLCHRWLKVERHSKEQILELLILEQFLAILPPEMQSWVREHGPETCSQAVSLAEDFLQRQPAEAGWEEQELGPIEEIALDFSEGEESPSNEADGDIQEKDVGSLGWTCINEKMAHAESFDQVFNRTLKRGRLENKVSHFGEQDDILHGWYRAERKKGSGLQDREEGSPFWEGEELLDGPGDDEQFHEGKDAYLVGL</sequence>
<evidence type="ECO:0000259" key="3">
    <source>
        <dbReference type="PROSITE" id="PS50804"/>
    </source>
</evidence>
<feature type="region of interest" description="Disordered" evidence="2">
    <location>
        <begin position="30"/>
        <end position="56"/>
    </location>
</feature>
<dbReference type="CDD" id="cd07936">
    <property type="entry name" value="SCAN"/>
    <property type="match status" value="1"/>
</dbReference>
<comment type="caution">
    <text evidence="4">The sequence shown here is derived from an EMBL/GenBank/DDBJ whole genome shotgun (WGS) entry which is preliminary data.</text>
</comment>
<name>A0AAW1BUS0_CROAD</name>
<evidence type="ECO:0000313" key="4">
    <source>
        <dbReference type="EMBL" id="KAK9405596.1"/>
    </source>
</evidence>
<keyword evidence="1" id="KW-0539">Nucleus</keyword>